<feature type="region of interest" description="Disordered" evidence="1">
    <location>
        <begin position="1"/>
        <end position="33"/>
    </location>
</feature>
<dbReference type="AlphaFoldDB" id="A0A3A9YNJ1"/>
<reference evidence="2 3" key="1">
    <citation type="journal article" date="2014" name="Int. J. Syst. Evol. Microbiol.">
        <title>Streptomyces hoynatensis sp. nov., isolated from deep marine sediment.</title>
        <authorList>
            <person name="Veyisoglu A."/>
            <person name="Sahin N."/>
        </authorList>
    </citation>
    <scope>NUCLEOTIDE SEQUENCE [LARGE SCALE GENOMIC DNA]</scope>
    <source>
        <strain evidence="2 3">KCTC 29097</strain>
    </source>
</reference>
<dbReference type="NCBIfam" id="NF033521">
    <property type="entry name" value="lasso_leader_L3"/>
    <property type="match status" value="1"/>
</dbReference>
<gene>
    <name evidence="2" type="ORF">D7294_27030</name>
</gene>
<dbReference type="EMBL" id="RBAL01000023">
    <property type="protein sequence ID" value="RKN37602.1"/>
    <property type="molecule type" value="Genomic_DNA"/>
</dbReference>
<name>A0A3A9YNJ1_9ACTN</name>
<feature type="compositionally biased region" description="Basic and acidic residues" evidence="1">
    <location>
        <begin position="1"/>
        <end position="11"/>
    </location>
</feature>
<sequence length="50" mass="5284">MSEERAVEAQREVYAPPMLTEAGSFSDKTQGDDNLGLAEGNGAYWCGACG</sequence>
<evidence type="ECO:0000313" key="3">
    <source>
        <dbReference type="Proteomes" id="UP000272474"/>
    </source>
</evidence>
<keyword evidence="3" id="KW-1185">Reference proteome</keyword>
<evidence type="ECO:0000256" key="1">
    <source>
        <dbReference type="SAM" id="MobiDB-lite"/>
    </source>
</evidence>
<comment type="caution">
    <text evidence="2">The sequence shown here is derived from an EMBL/GenBank/DDBJ whole genome shotgun (WGS) entry which is preliminary data.</text>
</comment>
<protein>
    <submittedName>
        <fullName evidence="2">Lasso RiPP family leader peptide-containing protein</fullName>
    </submittedName>
</protein>
<organism evidence="2 3">
    <name type="scientific">Streptomyces hoynatensis</name>
    <dbReference type="NCBI Taxonomy" id="1141874"/>
    <lineage>
        <taxon>Bacteria</taxon>
        <taxon>Bacillati</taxon>
        <taxon>Actinomycetota</taxon>
        <taxon>Actinomycetes</taxon>
        <taxon>Kitasatosporales</taxon>
        <taxon>Streptomycetaceae</taxon>
        <taxon>Streptomyces</taxon>
    </lineage>
</organism>
<dbReference type="OrthoDB" id="4337343at2"/>
<proteinExistence type="predicted"/>
<accession>A0A3A9YNJ1</accession>
<dbReference type="Proteomes" id="UP000272474">
    <property type="component" value="Unassembled WGS sequence"/>
</dbReference>
<dbReference type="RefSeq" id="WP_147450918.1">
    <property type="nucleotide sequence ID" value="NZ_RBAL01000023.1"/>
</dbReference>
<evidence type="ECO:0000313" key="2">
    <source>
        <dbReference type="EMBL" id="RKN37602.1"/>
    </source>
</evidence>